<feature type="signal peptide" evidence="2">
    <location>
        <begin position="1"/>
        <end position="32"/>
    </location>
</feature>
<sequence>MLASSSSRAASLVSTLVAALAFTATIATPAAAAVASSPSSHHLSSRQQASLHHARAAALEQRDASTIMSGGTNNEGELHTPLTVPAGAKLKSLDVGNNGDQLTVYWPNSTSNKKATAAYVMIHGRTRNGNDYWTVMNDALQSALKDNYPGVDPNTIVTAPQFFSTIFNSGQYDNNTLAWGDVNAWQAGEVATHPNKSTSSSFDALDAFIDEFSNSSKYPNMKNITLVGHGGGGQLMARYAMVGKDAPSNVWIRMIVGDPSSNAYFTLDRPSDVPASVANKSSCPAYNEWRYGFDNVTTFTGLKAKPIDIFTSYIKKDLIQIIGYQDVDDSGDQYCMAMLQGGQKRRDRNLSWWRYINTLARTNFDVSGFPGEFDNLPDWSNISLHQISHRLIVVEDADHDAALVFGSPEGRAALFDVANLPTGWRPTGWNANGTGQYTVGTTGTSGSGKNPKPSTSSTNTGAAAPGLARTQVSGAVLGGMLASVAAVVSTAVALL</sequence>
<accession>A0AAN6JRS8</accession>
<keyword evidence="2" id="KW-0732">Signal</keyword>
<protein>
    <recommendedName>
        <fullName evidence="5">AB hydrolase-1 domain-containing protein</fullName>
    </recommendedName>
</protein>
<dbReference type="AlphaFoldDB" id="A0AAN6JRS8"/>
<gene>
    <name evidence="3" type="ORF">OC846_002856</name>
</gene>
<feature type="region of interest" description="Disordered" evidence="1">
    <location>
        <begin position="428"/>
        <end position="465"/>
    </location>
</feature>
<feature type="compositionally biased region" description="Polar residues" evidence="1">
    <location>
        <begin position="452"/>
        <end position="461"/>
    </location>
</feature>
<dbReference type="InterPro" id="IPR029058">
    <property type="entry name" value="AB_hydrolase_fold"/>
</dbReference>
<evidence type="ECO:0000313" key="4">
    <source>
        <dbReference type="Proteomes" id="UP001176517"/>
    </source>
</evidence>
<reference evidence="3" key="1">
    <citation type="journal article" date="2023" name="PhytoFront">
        <title>Draft Genome Resources of Seven Strains of Tilletia horrida, Causal Agent of Kernel Smut of Rice.</title>
        <authorList>
            <person name="Khanal S."/>
            <person name="Antony Babu S."/>
            <person name="Zhou X.G."/>
        </authorList>
    </citation>
    <scope>NUCLEOTIDE SEQUENCE</scope>
    <source>
        <strain evidence="3">TX6</strain>
    </source>
</reference>
<dbReference type="PANTHER" id="PTHR35560:SF3">
    <property type="entry name" value="PEPTIDASE S9 PROLYL OLIGOPEPTIDASE CATALYTIC DOMAIN-CONTAINING PROTEIN"/>
    <property type="match status" value="1"/>
</dbReference>
<name>A0AAN6JRS8_9BASI</name>
<feature type="region of interest" description="Disordered" evidence="1">
    <location>
        <begin position="38"/>
        <end position="57"/>
    </location>
</feature>
<proteinExistence type="predicted"/>
<dbReference type="Proteomes" id="UP001176517">
    <property type="component" value="Unassembled WGS sequence"/>
</dbReference>
<dbReference type="SUPFAM" id="SSF53474">
    <property type="entry name" value="alpha/beta-Hydrolases"/>
    <property type="match status" value="1"/>
</dbReference>
<organism evidence="3 4">
    <name type="scientific">Tilletia horrida</name>
    <dbReference type="NCBI Taxonomy" id="155126"/>
    <lineage>
        <taxon>Eukaryota</taxon>
        <taxon>Fungi</taxon>
        <taxon>Dikarya</taxon>
        <taxon>Basidiomycota</taxon>
        <taxon>Ustilaginomycotina</taxon>
        <taxon>Exobasidiomycetes</taxon>
        <taxon>Tilletiales</taxon>
        <taxon>Tilletiaceae</taxon>
        <taxon>Tilletia</taxon>
    </lineage>
</organism>
<feature type="chain" id="PRO_5042933224" description="AB hydrolase-1 domain-containing protein" evidence="2">
    <location>
        <begin position="33"/>
        <end position="495"/>
    </location>
</feature>
<dbReference type="EMBL" id="JAPDMZ010000061">
    <property type="protein sequence ID" value="KAK0552564.1"/>
    <property type="molecule type" value="Genomic_DNA"/>
</dbReference>
<dbReference type="Gene3D" id="3.40.50.1820">
    <property type="entry name" value="alpha/beta hydrolase"/>
    <property type="match status" value="1"/>
</dbReference>
<feature type="compositionally biased region" description="Low complexity" evidence="1">
    <location>
        <begin position="433"/>
        <end position="448"/>
    </location>
</feature>
<dbReference type="PANTHER" id="PTHR35560">
    <property type="entry name" value="BLL0132 PROTEIN"/>
    <property type="match status" value="1"/>
</dbReference>
<comment type="caution">
    <text evidence="3">The sequence shown here is derived from an EMBL/GenBank/DDBJ whole genome shotgun (WGS) entry which is preliminary data.</text>
</comment>
<evidence type="ECO:0008006" key="5">
    <source>
        <dbReference type="Google" id="ProtNLM"/>
    </source>
</evidence>
<evidence type="ECO:0000256" key="1">
    <source>
        <dbReference type="SAM" id="MobiDB-lite"/>
    </source>
</evidence>
<evidence type="ECO:0000256" key="2">
    <source>
        <dbReference type="SAM" id="SignalP"/>
    </source>
</evidence>
<evidence type="ECO:0000313" key="3">
    <source>
        <dbReference type="EMBL" id="KAK0552564.1"/>
    </source>
</evidence>
<keyword evidence="4" id="KW-1185">Reference proteome</keyword>